<evidence type="ECO:0000256" key="6">
    <source>
        <dbReference type="SAM" id="Phobius"/>
    </source>
</evidence>
<gene>
    <name evidence="8" type="ORF">IQ251_18185</name>
</gene>
<dbReference type="InterPro" id="IPR007267">
    <property type="entry name" value="GtrA_DPMS_TM"/>
</dbReference>
<name>A0A929BAP5_9PSEU</name>
<feature type="transmembrane region" description="Helical" evidence="6">
    <location>
        <begin position="92"/>
        <end position="110"/>
    </location>
</feature>
<evidence type="ECO:0000256" key="1">
    <source>
        <dbReference type="ARBA" id="ARBA00004141"/>
    </source>
</evidence>
<organism evidence="8 9">
    <name type="scientific">Saccharopolyspora montiporae</name>
    <dbReference type="NCBI Taxonomy" id="2781240"/>
    <lineage>
        <taxon>Bacteria</taxon>
        <taxon>Bacillati</taxon>
        <taxon>Actinomycetota</taxon>
        <taxon>Actinomycetes</taxon>
        <taxon>Pseudonocardiales</taxon>
        <taxon>Pseudonocardiaceae</taxon>
        <taxon>Saccharopolyspora</taxon>
    </lineage>
</organism>
<protein>
    <submittedName>
        <fullName evidence="8">GtrA family protein</fullName>
    </submittedName>
</protein>
<comment type="subcellular location">
    <subcellularLocation>
        <location evidence="1">Membrane</location>
        <topology evidence="1">Multi-pass membrane protein</topology>
    </subcellularLocation>
</comment>
<dbReference type="Pfam" id="PF04138">
    <property type="entry name" value="GtrA_DPMS_TM"/>
    <property type="match status" value="1"/>
</dbReference>
<evidence type="ECO:0000313" key="8">
    <source>
        <dbReference type="EMBL" id="MBE9376384.1"/>
    </source>
</evidence>
<evidence type="ECO:0000259" key="7">
    <source>
        <dbReference type="Pfam" id="PF04138"/>
    </source>
</evidence>
<evidence type="ECO:0000256" key="2">
    <source>
        <dbReference type="ARBA" id="ARBA00009399"/>
    </source>
</evidence>
<evidence type="ECO:0000256" key="5">
    <source>
        <dbReference type="ARBA" id="ARBA00023136"/>
    </source>
</evidence>
<dbReference type="AlphaFoldDB" id="A0A929BAP5"/>
<evidence type="ECO:0000256" key="4">
    <source>
        <dbReference type="ARBA" id="ARBA00022989"/>
    </source>
</evidence>
<dbReference type="InterPro" id="IPR051401">
    <property type="entry name" value="GtrA_CellWall_Glycosyl"/>
</dbReference>
<evidence type="ECO:0000313" key="9">
    <source>
        <dbReference type="Proteomes" id="UP000598360"/>
    </source>
</evidence>
<dbReference type="GO" id="GO:0005886">
    <property type="term" value="C:plasma membrane"/>
    <property type="evidence" value="ECO:0007669"/>
    <property type="project" value="TreeGrafter"/>
</dbReference>
<dbReference type="RefSeq" id="WP_193929983.1">
    <property type="nucleotide sequence ID" value="NZ_JADEYC010000041.1"/>
</dbReference>
<feature type="domain" description="GtrA/DPMS transmembrane" evidence="7">
    <location>
        <begin position="27"/>
        <end position="157"/>
    </location>
</feature>
<sequence length="174" mass="19573">MSVVDSALARLPEVYRSLVVRHHEFLKFGTVGAITFVLDTGIFYLLKLSVLAAHPVTAKVLAVLCATALSYVLNREWSFRTRGGRRRPQEAALYFAVSAMGVALYSAPLWVSRYVLLLATPHTSRLVEEIADFTAGQVVGLLVGMAFRWWAFRRWVFPREAREQHRELQPSAPA</sequence>
<dbReference type="EMBL" id="JADEYC010000041">
    <property type="protein sequence ID" value="MBE9376384.1"/>
    <property type="molecule type" value="Genomic_DNA"/>
</dbReference>
<feature type="transmembrane region" description="Helical" evidence="6">
    <location>
        <begin position="52"/>
        <end position="72"/>
    </location>
</feature>
<accession>A0A929BAP5</accession>
<dbReference type="PANTHER" id="PTHR38459">
    <property type="entry name" value="PROPHAGE BACTOPRENOL-LINKED GLUCOSE TRANSLOCASE HOMOLOG"/>
    <property type="match status" value="1"/>
</dbReference>
<evidence type="ECO:0000256" key="3">
    <source>
        <dbReference type="ARBA" id="ARBA00022692"/>
    </source>
</evidence>
<reference evidence="8" key="1">
    <citation type="submission" date="2020-10" db="EMBL/GenBank/DDBJ databases">
        <title>Diversity and distribution of actinomycetes associated with coral in the coast of Hainan.</title>
        <authorList>
            <person name="Li F."/>
        </authorList>
    </citation>
    <scope>NUCLEOTIDE SEQUENCE</scope>
    <source>
        <strain evidence="8">HNM0983</strain>
    </source>
</reference>
<keyword evidence="4 6" id="KW-1133">Transmembrane helix</keyword>
<feature type="transmembrane region" description="Helical" evidence="6">
    <location>
        <begin position="130"/>
        <end position="152"/>
    </location>
</feature>
<comment type="caution">
    <text evidence="8">The sequence shown here is derived from an EMBL/GenBank/DDBJ whole genome shotgun (WGS) entry which is preliminary data.</text>
</comment>
<comment type="similarity">
    <text evidence="2">Belongs to the GtrA family.</text>
</comment>
<keyword evidence="9" id="KW-1185">Reference proteome</keyword>
<keyword evidence="5 6" id="KW-0472">Membrane</keyword>
<keyword evidence="3 6" id="KW-0812">Transmembrane</keyword>
<dbReference type="Proteomes" id="UP000598360">
    <property type="component" value="Unassembled WGS sequence"/>
</dbReference>
<dbReference type="GO" id="GO:0000271">
    <property type="term" value="P:polysaccharide biosynthetic process"/>
    <property type="evidence" value="ECO:0007669"/>
    <property type="project" value="InterPro"/>
</dbReference>
<feature type="transmembrane region" description="Helical" evidence="6">
    <location>
        <begin position="25"/>
        <end position="46"/>
    </location>
</feature>
<proteinExistence type="inferred from homology"/>
<dbReference type="PANTHER" id="PTHR38459:SF1">
    <property type="entry name" value="PROPHAGE BACTOPRENOL-LINKED GLUCOSE TRANSLOCASE HOMOLOG"/>
    <property type="match status" value="1"/>
</dbReference>